<proteinExistence type="predicted"/>
<dbReference type="KEGG" id="nsn:EXE58_17700"/>
<keyword evidence="2" id="KW-1185">Reference proteome</keyword>
<evidence type="ECO:0000313" key="2">
    <source>
        <dbReference type="Proteomes" id="UP000294853"/>
    </source>
</evidence>
<reference evidence="1 2" key="1">
    <citation type="submission" date="2019-03" db="EMBL/GenBank/DDBJ databases">
        <title>Three New Species of Nocardioides, Nocardioides euryhalodurans sp. nov., Nocardioides seonyuensis sp. nov. and Nocardioides eburneoflavus sp. nov. Iolated from Soil.</title>
        <authorList>
            <person name="Roh S.G."/>
            <person name="Lee C."/>
            <person name="Kim M.-K."/>
            <person name="Kim S.B."/>
        </authorList>
    </citation>
    <scope>NUCLEOTIDE SEQUENCE [LARGE SCALE GENOMIC DNA]</scope>
    <source>
        <strain evidence="1 2">MMS17-SY207-3</strain>
    </source>
</reference>
<evidence type="ECO:0000313" key="1">
    <source>
        <dbReference type="EMBL" id="QBX57086.1"/>
    </source>
</evidence>
<dbReference type="Proteomes" id="UP000294853">
    <property type="component" value="Chromosome"/>
</dbReference>
<accession>A0A4P7II96</accession>
<protein>
    <submittedName>
        <fullName evidence="1">Uncharacterized protein</fullName>
    </submittedName>
</protein>
<name>A0A4P7II96_9ACTN</name>
<sequence>MIFWGTVGGIFLALFGAAKWFDRKRRGASFGRAGADHHAAVSRAHLQSWSSHRGDGSGKI</sequence>
<organism evidence="1 2">
    <name type="scientific">Nocardioides seonyuensis</name>
    <dbReference type="NCBI Taxonomy" id="2518371"/>
    <lineage>
        <taxon>Bacteria</taxon>
        <taxon>Bacillati</taxon>
        <taxon>Actinomycetota</taxon>
        <taxon>Actinomycetes</taxon>
        <taxon>Propionibacteriales</taxon>
        <taxon>Nocardioidaceae</taxon>
        <taxon>Nocardioides</taxon>
    </lineage>
</organism>
<gene>
    <name evidence="1" type="ORF">EXE58_17700</name>
</gene>
<dbReference type="EMBL" id="CP038436">
    <property type="protein sequence ID" value="QBX57086.1"/>
    <property type="molecule type" value="Genomic_DNA"/>
</dbReference>
<dbReference type="RefSeq" id="WP_135269071.1">
    <property type="nucleotide sequence ID" value="NZ_CP038436.1"/>
</dbReference>
<dbReference type="AlphaFoldDB" id="A0A4P7II96"/>